<sequence>MKSLKNPNECHNDRPLQIGVIGASKCSEKDYQVAYEVGKGIAKAGAVLICGGLGGIMEGACKGAKENGGVTVGILPGSSKNDANSHLTISIVTSLSHARNNLIVRSSDALIAIKGEYGTLSEIAIALKIGKKVIGIDTWKISEE</sequence>
<gene>
    <name evidence="1" type="ORF">A2W05_09015</name>
</gene>
<dbReference type="Gene3D" id="3.40.50.450">
    <property type="match status" value="1"/>
</dbReference>
<dbReference type="Pfam" id="PF18306">
    <property type="entry name" value="LDcluster4"/>
    <property type="match status" value="1"/>
</dbReference>
<reference evidence="1 2" key="1">
    <citation type="journal article" date="2016" name="Nat. Commun.">
        <title>Thousands of microbial genomes shed light on interconnected biogeochemical processes in an aquifer system.</title>
        <authorList>
            <person name="Anantharaman K."/>
            <person name="Brown C.T."/>
            <person name="Hug L.A."/>
            <person name="Sharon I."/>
            <person name="Castelle C.J."/>
            <person name="Probst A.J."/>
            <person name="Thomas B.C."/>
            <person name="Singh A."/>
            <person name="Wilkins M.J."/>
            <person name="Karaoz U."/>
            <person name="Brodie E.L."/>
            <person name="Williams K.H."/>
            <person name="Hubbard S.S."/>
            <person name="Banfield J.F."/>
        </authorList>
    </citation>
    <scope>NUCLEOTIDE SEQUENCE [LARGE SCALE GENOMIC DNA]</scope>
</reference>
<dbReference type="InterPro" id="IPR041164">
    <property type="entry name" value="LDcluster4"/>
</dbReference>
<protein>
    <submittedName>
        <fullName evidence="1">TIGR00725 family protein</fullName>
    </submittedName>
</protein>
<dbReference type="InterPro" id="IPR052341">
    <property type="entry name" value="LOG_family_nucleotidases"/>
</dbReference>
<evidence type="ECO:0000313" key="2">
    <source>
        <dbReference type="Proteomes" id="UP000178797"/>
    </source>
</evidence>
<feature type="non-terminal residue" evidence="1">
    <location>
        <position position="144"/>
    </location>
</feature>
<dbReference type="EMBL" id="MGDE01000226">
    <property type="protein sequence ID" value="OGL43487.1"/>
    <property type="molecule type" value="Genomic_DNA"/>
</dbReference>
<dbReference type="PANTHER" id="PTHR43393">
    <property type="entry name" value="CYTOKININ RIBOSIDE 5'-MONOPHOSPHATE PHOSPHORIBOHYDROLASE"/>
    <property type="match status" value="1"/>
</dbReference>
<evidence type="ECO:0000313" key="1">
    <source>
        <dbReference type="EMBL" id="OGL43487.1"/>
    </source>
</evidence>
<name>A0A1F7RRF9_9BACT</name>
<dbReference type="InterPro" id="IPR005268">
    <property type="entry name" value="CHP00725"/>
</dbReference>
<dbReference type="NCBIfam" id="TIGR00725">
    <property type="entry name" value="TIGR00725 family protein"/>
    <property type="match status" value="1"/>
</dbReference>
<organism evidence="1 2">
    <name type="scientific">Candidatus Schekmanbacteria bacterium RBG_16_38_10</name>
    <dbReference type="NCBI Taxonomy" id="1817879"/>
    <lineage>
        <taxon>Bacteria</taxon>
        <taxon>Candidatus Schekmaniibacteriota</taxon>
    </lineage>
</organism>
<dbReference type="SUPFAM" id="SSF102405">
    <property type="entry name" value="MCP/YpsA-like"/>
    <property type="match status" value="1"/>
</dbReference>
<dbReference type="Proteomes" id="UP000178797">
    <property type="component" value="Unassembled WGS sequence"/>
</dbReference>
<dbReference type="AlphaFoldDB" id="A0A1F7RRF9"/>
<dbReference type="GO" id="GO:0005829">
    <property type="term" value="C:cytosol"/>
    <property type="evidence" value="ECO:0007669"/>
    <property type="project" value="TreeGrafter"/>
</dbReference>
<accession>A0A1F7RRF9</accession>
<dbReference type="PANTHER" id="PTHR43393:SF3">
    <property type="entry name" value="LYSINE DECARBOXYLASE-LIKE PROTEIN"/>
    <property type="match status" value="1"/>
</dbReference>
<proteinExistence type="predicted"/>
<comment type="caution">
    <text evidence="1">The sequence shown here is derived from an EMBL/GenBank/DDBJ whole genome shotgun (WGS) entry which is preliminary data.</text>
</comment>